<dbReference type="SUPFAM" id="SSF52540">
    <property type="entry name" value="P-loop containing nucleoside triphosphate hydrolases"/>
    <property type="match status" value="1"/>
</dbReference>
<comment type="similarity">
    <text evidence="5">Belongs to the DEAD box helicase family.</text>
</comment>
<reference evidence="8 9" key="1">
    <citation type="submission" date="2013-07" db="EMBL/GenBank/DDBJ databases">
        <authorList>
            <person name="Stoco P.H."/>
            <person name="Wagner G."/>
            <person name="Gerber A."/>
            <person name="Zaha A."/>
            <person name="Thompson C."/>
            <person name="Bartholomeu D.C."/>
            <person name="Luckemeyer D.D."/>
            <person name="Bahia D."/>
            <person name="Loreto E."/>
            <person name="Prestes E.B."/>
            <person name="Lima F.M."/>
            <person name="Rodrigues-Luiz G."/>
            <person name="Vallejo G.A."/>
            <person name="Filho J.F."/>
            <person name="Monteiro K.M."/>
            <person name="Tyler K.M."/>
            <person name="de Almeida L.G."/>
            <person name="Ortiz M.F."/>
            <person name="Siervo M.A."/>
            <person name="de Moraes M.H."/>
            <person name="Cunha O.L."/>
            <person name="Mendonca-Neto R."/>
            <person name="Silva R."/>
            <person name="Teixeira S.M."/>
            <person name="Murta S.M."/>
            <person name="Sincero T.C."/>
            <person name="Mendes T.A."/>
            <person name="Urmenyi T.P."/>
            <person name="Silva V.G."/>
            <person name="da Rocha W.D."/>
            <person name="Andersson B."/>
            <person name="Romanha A.J."/>
            <person name="Steindel M."/>
            <person name="de Vasconcelos A.T."/>
            <person name="Grisard E.C."/>
        </authorList>
    </citation>
    <scope>NUCLEOTIDE SEQUENCE [LARGE SCALE GENOMIC DNA]</scope>
    <source>
        <strain evidence="8 9">SC58</strain>
    </source>
</reference>
<dbReference type="GO" id="GO:0005524">
    <property type="term" value="F:ATP binding"/>
    <property type="evidence" value="ECO:0007669"/>
    <property type="project" value="UniProtKB-UniRule"/>
</dbReference>
<dbReference type="InterPro" id="IPR011545">
    <property type="entry name" value="DEAD/DEAH_box_helicase_dom"/>
</dbReference>
<dbReference type="EMBL" id="AUPL01003982">
    <property type="protein sequence ID" value="ESL08317.1"/>
    <property type="molecule type" value="Genomic_DNA"/>
</dbReference>
<evidence type="ECO:0000256" key="2">
    <source>
        <dbReference type="ARBA" id="ARBA00022801"/>
    </source>
</evidence>
<dbReference type="Gene3D" id="3.40.50.300">
    <property type="entry name" value="P-loop containing nucleotide triphosphate hydrolases"/>
    <property type="match status" value="2"/>
</dbReference>
<dbReference type="SMART" id="SM00487">
    <property type="entry name" value="DEXDc"/>
    <property type="match status" value="1"/>
</dbReference>
<dbReference type="EC" id="3.6.4.13" evidence="5"/>
<proteinExistence type="inferred from homology"/>
<comment type="catalytic activity">
    <reaction evidence="5">
        <text>ATP + H2O = ADP + phosphate + H(+)</text>
        <dbReference type="Rhea" id="RHEA:13065"/>
        <dbReference type="ChEBI" id="CHEBI:15377"/>
        <dbReference type="ChEBI" id="CHEBI:15378"/>
        <dbReference type="ChEBI" id="CHEBI:30616"/>
        <dbReference type="ChEBI" id="CHEBI:43474"/>
        <dbReference type="ChEBI" id="CHEBI:456216"/>
        <dbReference type="EC" id="3.6.4.13"/>
    </reaction>
</comment>
<comment type="domain">
    <text evidence="5">The Q motif is unique to and characteristic of the DEAD box family of RNA helicases and controls ATP binding and hydrolysis.</text>
</comment>
<evidence type="ECO:0000256" key="3">
    <source>
        <dbReference type="ARBA" id="ARBA00022840"/>
    </source>
</evidence>
<dbReference type="Proteomes" id="UP000031737">
    <property type="component" value="Unassembled WGS sequence"/>
</dbReference>
<dbReference type="VEuPathDB" id="TriTrypDB:TRSC58_03982"/>
<gene>
    <name evidence="8" type="ORF">TRSC58_03982</name>
</gene>
<comment type="function">
    <text evidence="5">RNA helicase.</text>
</comment>
<keyword evidence="4 5" id="KW-0694">RNA-binding</keyword>
<comment type="caution">
    <text evidence="8">The sequence shown here is derived from an EMBL/GenBank/DDBJ whole genome shotgun (WGS) entry which is preliminary data.</text>
</comment>
<dbReference type="GO" id="GO:0003723">
    <property type="term" value="F:RNA binding"/>
    <property type="evidence" value="ECO:0007669"/>
    <property type="project" value="UniProtKB-UniRule"/>
</dbReference>
<feature type="region of interest" description="Disordered" evidence="6">
    <location>
        <begin position="457"/>
        <end position="478"/>
    </location>
</feature>
<protein>
    <recommendedName>
        <fullName evidence="5">ATP-dependent RNA helicase</fullName>
        <ecNumber evidence="5">3.6.4.13</ecNumber>
    </recommendedName>
</protein>
<dbReference type="GO" id="GO:0016787">
    <property type="term" value="F:hydrolase activity"/>
    <property type="evidence" value="ECO:0007669"/>
    <property type="project" value="UniProtKB-KW"/>
</dbReference>
<dbReference type="Pfam" id="PF00270">
    <property type="entry name" value="DEAD"/>
    <property type="match status" value="1"/>
</dbReference>
<evidence type="ECO:0000256" key="5">
    <source>
        <dbReference type="RuleBase" id="RU365068"/>
    </source>
</evidence>
<dbReference type="PANTHER" id="PTHR24031">
    <property type="entry name" value="RNA HELICASE"/>
    <property type="match status" value="1"/>
</dbReference>
<evidence type="ECO:0000313" key="9">
    <source>
        <dbReference type="Proteomes" id="UP000031737"/>
    </source>
</evidence>
<keyword evidence="1 5" id="KW-0547">Nucleotide-binding</keyword>
<keyword evidence="9" id="KW-1185">Reference proteome</keyword>
<dbReference type="GO" id="GO:0003724">
    <property type="term" value="F:RNA helicase activity"/>
    <property type="evidence" value="ECO:0007669"/>
    <property type="project" value="UniProtKB-EC"/>
</dbReference>
<dbReference type="Pfam" id="PF00271">
    <property type="entry name" value="Helicase_C"/>
    <property type="match status" value="1"/>
</dbReference>
<dbReference type="InterPro" id="IPR014001">
    <property type="entry name" value="Helicase_ATP-bd"/>
</dbReference>
<dbReference type="PROSITE" id="PS51192">
    <property type="entry name" value="HELICASE_ATP_BIND_1"/>
    <property type="match status" value="1"/>
</dbReference>
<evidence type="ECO:0000256" key="4">
    <source>
        <dbReference type="ARBA" id="ARBA00022884"/>
    </source>
</evidence>
<feature type="compositionally biased region" description="Low complexity" evidence="6">
    <location>
        <begin position="467"/>
        <end position="478"/>
    </location>
</feature>
<keyword evidence="2 5" id="KW-0378">Hydrolase</keyword>
<name>A0A061J4S9_TRYRA</name>
<dbReference type="OrthoDB" id="10256233at2759"/>
<dbReference type="InterPro" id="IPR001650">
    <property type="entry name" value="Helicase_C-like"/>
</dbReference>
<evidence type="ECO:0000313" key="8">
    <source>
        <dbReference type="EMBL" id="ESL08317.1"/>
    </source>
</evidence>
<organism evidence="8 9">
    <name type="scientific">Trypanosoma rangeli SC58</name>
    <dbReference type="NCBI Taxonomy" id="429131"/>
    <lineage>
        <taxon>Eukaryota</taxon>
        <taxon>Discoba</taxon>
        <taxon>Euglenozoa</taxon>
        <taxon>Kinetoplastea</taxon>
        <taxon>Metakinetoplastina</taxon>
        <taxon>Trypanosomatida</taxon>
        <taxon>Trypanosomatidae</taxon>
        <taxon>Trypanosoma</taxon>
        <taxon>Herpetosoma</taxon>
    </lineage>
</organism>
<keyword evidence="3 5" id="KW-0067">ATP-binding</keyword>
<evidence type="ECO:0000256" key="1">
    <source>
        <dbReference type="ARBA" id="ARBA00022741"/>
    </source>
</evidence>
<feature type="domain" description="Helicase ATP-binding" evidence="7">
    <location>
        <begin position="129"/>
        <end position="346"/>
    </location>
</feature>
<accession>A0A061J4S9</accession>
<evidence type="ECO:0000259" key="7">
    <source>
        <dbReference type="PROSITE" id="PS51192"/>
    </source>
</evidence>
<evidence type="ECO:0000256" key="6">
    <source>
        <dbReference type="SAM" id="MobiDB-lite"/>
    </source>
</evidence>
<sequence>MRRCFASLWRREKRLPRRFRDVPEEFTDIRSSDCRPLVFTPRRPEPLREVASLSDIVVDDAALQTSSLQGLSQRPVAKLDPERMGLPPYLVQYLHRRFSHETSSRDASSQSGDEAGGFQGLTMVQARALQHLYAQQDVALCAPTGTGKTFALCLALIARLMRDGPMKLFSVLFLAQNDHLCRQIAQWMQEMWWFEADDRLVFTATSEVPPNVVYQRLTRELVRDTAGNVVRSVDRRPYVCVATPEVFWEFFQRRKQVILRREAAAGRRKHSFALTPVLPSIDLVVVDEVDDVLPSTRPDAAGNLLLKELYRFVKYQAPVQLVFTSATLAGSTVNHVRRFLKKSVLESKTSRLFESEVVSFAQKAKATGSLSKVSIPDGIQHCFYTADTLEEQRECLAAAMQESGPGGESLARSMGEMKTLVILPNSGNADFFVQRVLAPVQPNDKFTVKLFGTSQELRERRGGGEGLTHSGSSETSSVNSSFVGEVPVRQFILCLSSAVRGIDINDLTHVMILATPQSALDYAHWCGRVGRFGASGVSVVIMSRFAVRKMSGFCDALNIPFKVKRRHDKIDVDAERRALGL</sequence>
<keyword evidence="5 8" id="KW-0347">Helicase</keyword>
<dbReference type="AlphaFoldDB" id="A0A061J4S9"/>
<dbReference type="InterPro" id="IPR027417">
    <property type="entry name" value="P-loop_NTPase"/>
</dbReference>